<sequence>MFIEDNLVDRRPWIDGVGPAIEVILMDAKADGPARFRKPCGNPNYVFVMIWSQIFHSQFECCVLRLIMMLCHF</sequence>
<evidence type="ECO:0000313" key="1">
    <source>
        <dbReference type="EMBL" id="CAG9932026.1"/>
    </source>
</evidence>
<protein>
    <submittedName>
        <fullName evidence="1">Uncharacterized protein</fullName>
    </submittedName>
</protein>
<proteinExistence type="predicted"/>
<gene>
    <name evidence="1" type="ORF">NTG6680_0773</name>
</gene>
<evidence type="ECO:0000313" key="2">
    <source>
        <dbReference type="Proteomes" id="UP000839052"/>
    </source>
</evidence>
<keyword evidence="2" id="KW-1185">Reference proteome</keyword>
<dbReference type="Proteomes" id="UP000839052">
    <property type="component" value="Chromosome"/>
</dbReference>
<accession>A0ABM8YX25</accession>
<organism evidence="1 2">
    <name type="scientific">Candidatus Nitrotoga arctica</name>
    <dbReference type="NCBI Taxonomy" id="453162"/>
    <lineage>
        <taxon>Bacteria</taxon>
        <taxon>Pseudomonadati</taxon>
        <taxon>Pseudomonadota</taxon>
        <taxon>Betaproteobacteria</taxon>
        <taxon>Nitrosomonadales</taxon>
        <taxon>Gallionellaceae</taxon>
        <taxon>Candidatus Nitrotoga</taxon>
    </lineage>
</organism>
<name>A0ABM8YX25_9PROT</name>
<reference evidence="1 2" key="1">
    <citation type="submission" date="2021-10" db="EMBL/GenBank/DDBJ databases">
        <authorList>
            <person name="Koch H."/>
        </authorList>
    </citation>
    <scope>NUCLEOTIDE SEQUENCE [LARGE SCALE GENOMIC DNA]</scope>
    <source>
        <strain evidence="1">6680</strain>
    </source>
</reference>
<dbReference type="EMBL" id="OU912926">
    <property type="protein sequence ID" value="CAG9932026.1"/>
    <property type="molecule type" value="Genomic_DNA"/>
</dbReference>